<sequence>MAAIPVPQLLRPQYAHHEGRPEDPAADELVKNVRNQIQSYLHNPRTRTGVSWKPKEREMKLGVGVSPTDVVKLEYAMGQIWERRDSEMIKKEMIEDWNLRDFSVLDSISGLRISACSPIAHRVPLRFVLLDCLDRGVETYEAGALTSLKPAIRALLRSDNREISATWDRFDKDERKETRRLIEFLLTNLLPTGLSGDGKSLKLLWPHEASLKETIRITVAGGDWVEILRGMAIFAVMTHACLGDSPGAHDCHSARRSIANYQLKGVKSSFVKARTKFTFLGLHPSTLPSDTRPSNQLDFEKGHRYILQSGNGYLKSDPSGTVKCFQLPQIWRQTFKLWGQQVTNPQSFIRLLLKLEMIREITTSDELDKHEVVVL</sequence>
<keyword evidence="2" id="KW-1185">Reference proteome</keyword>
<protein>
    <submittedName>
        <fullName evidence="1">Uncharacterized protein</fullName>
    </submittedName>
</protein>
<dbReference type="EMBL" id="JAVHNQ010000013">
    <property type="protein sequence ID" value="KAK6334008.1"/>
    <property type="molecule type" value="Genomic_DNA"/>
</dbReference>
<evidence type="ECO:0000313" key="2">
    <source>
        <dbReference type="Proteomes" id="UP001375240"/>
    </source>
</evidence>
<organism evidence="1 2">
    <name type="scientific">Orbilia brochopaga</name>
    <dbReference type="NCBI Taxonomy" id="3140254"/>
    <lineage>
        <taxon>Eukaryota</taxon>
        <taxon>Fungi</taxon>
        <taxon>Dikarya</taxon>
        <taxon>Ascomycota</taxon>
        <taxon>Pezizomycotina</taxon>
        <taxon>Orbiliomycetes</taxon>
        <taxon>Orbiliales</taxon>
        <taxon>Orbiliaceae</taxon>
        <taxon>Orbilia</taxon>
    </lineage>
</organism>
<reference evidence="1 2" key="1">
    <citation type="submission" date="2019-10" db="EMBL/GenBank/DDBJ databases">
        <authorList>
            <person name="Palmer J.M."/>
        </authorList>
    </citation>
    <scope>NUCLEOTIDE SEQUENCE [LARGE SCALE GENOMIC DNA]</scope>
    <source>
        <strain evidence="1 2">TWF696</strain>
    </source>
</reference>
<evidence type="ECO:0000313" key="1">
    <source>
        <dbReference type="EMBL" id="KAK6334008.1"/>
    </source>
</evidence>
<proteinExistence type="predicted"/>
<gene>
    <name evidence="1" type="ORF">TWF696_002518</name>
</gene>
<name>A0AAV9U4D3_9PEZI</name>
<comment type="caution">
    <text evidence="1">The sequence shown here is derived from an EMBL/GenBank/DDBJ whole genome shotgun (WGS) entry which is preliminary data.</text>
</comment>
<dbReference type="Proteomes" id="UP001375240">
    <property type="component" value="Unassembled WGS sequence"/>
</dbReference>
<dbReference type="AlphaFoldDB" id="A0AAV9U4D3"/>
<accession>A0AAV9U4D3</accession>